<name>A0A0F8WTQ9_9ZZZZ</name>
<feature type="transmembrane region" description="Helical" evidence="1">
    <location>
        <begin position="12"/>
        <end position="35"/>
    </location>
</feature>
<keyword evidence="1" id="KW-0472">Membrane</keyword>
<dbReference type="EMBL" id="LAZR01067374">
    <property type="protein sequence ID" value="KKK51710.1"/>
    <property type="molecule type" value="Genomic_DNA"/>
</dbReference>
<accession>A0A0F8WTQ9</accession>
<dbReference type="AlphaFoldDB" id="A0A0F8WTQ9"/>
<proteinExistence type="predicted"/>
<keyword evidence="1" id="KW-1133">Transmembrane helix</keyword>
<keyword evidence="1" id="KW-0812">Transmembrane</keyword>
<reference evidence="2" key="1">
    <citation type="journal article" date="2015" name="Nature">
        <title>Complex archaea that bridge the gap between prokaryotes and eukaryotes.</title>
        <authorList>
            <person name="Spang A."/>
            <person name="Saw J.H."/>
            <person name="Jorgensen S.L."/>
            <person name="Zaremba-Niedzwiedzka K."/>
            <person name="Martijn J."/>
            <person name="Lind A.E."/>
            <person name="van Eijk R."/>
            <person name="Schleper C."/>
            <person name="Guy L."/>
            <person name="Ettema T.J."/>
        </authorList>
    </citation>
    <scope>NUCLEOTIDE SEQUENCE</scope>
</reference>
<evidence type="ECO:0000313" key="2">
    <source>
        <dbReference type="EMBL" id="KKK51710.1"/>
    </source>
</evidence>
<gene>
    <name evidence="2" type="ORF">LCGC14_3112230</name>
</gene>
<protein>
    <submittedName>
        <fullName evidence="2">Uncharacterized protein</fullName>
    </submittedName>
</protein>
<sequence>MENKQWWKSLTIVSQVIIMMLIGLSIWMIMNIPALDYDFTTEELCDWAYATSRNQRILIIQMLIVSFALVGIYGRKRAKKGIGKNEKK</sequence>
<comment type="caution">
    <text evidence="2">The sequence shown here is derived from an EMBL/GenBank/DDBJ whole genome shotgun (WGS) entry which is preliminary data.</text>
</comment>
<feature type="transmembrane region" description="Helical" evidence="1">
    <location>
        <begin position="55"/>
        <end position="74"/>
    </location>
</feature>
<evidence type="ECO:0000256" key="1">
    <source>
        <dbReference type="SAM" id="Phobius"/>
    </source>
</evidence>
<organism evidence="2">
    <name type="scientific">marine sediment metagenome</name>
    <dbReference type="NCBI Taxonomy" id="412755"/>
    <lineage>
        <taxon>unclassified sequences</taxon>
        <taxon>metagenomes</taxon>
        <taxon>ecological metagenomes</taxon>
    </lineage>
</organism>